<proteinExistence type="predicted"/>
<organism evidence="2 3">
    <name type="scientific">Nocardiopsis algeriensis</name>
    <dbReference type="NCBI Taxonomy" id="1478215"/>
    <lineage>
        <taxon>Bacteria</taxon>
        <taxon>Bacillati</taxon>
        <taxon>Actinomycetota</taxon>
        <taxon>Actinomycetes</taxon>
        <taxon>Streptosporangiales</taxon>
        <taxon>Nocardiopsidaceae</taxon>
        <taxon>Nocardiopsis</taxon>
    </lineage>
</organism>
<accession>A0A841IXS7</accession>
<sequence length="212" mass="22251">MLTAALCSALLALLCLVPGSRPVRLSRALPPRYRDPRRRPGRTRRRERVSPVALCRVLAAELRAGQPPDEALRLSAAEAGLPGVAGADDLRRAASDDPELWALAYLAVCWEVTADTGAGLADVVDSLAAELTEHQERRAEAVARTNGPRTTAALLCVLPAIGILLSAGIGGSPLEFLFTTPLGLACLTAGAALDAAGVWWTLRMVNSATAEV</sequence>
<name>A0A841IXS7_9ACTN</name>
<evidence type="ECO:0000256" key="1">
    <source>
        <dbReference type="SAM" id="Phobius"/>
    </source>
</evidence>
<evidence type="ECO:0000313" key="2">
    <source>
        <dbReference type="EMBL" id="MBB6122086.1"/>
    </source>
</evidence>
<dbReference type="Proteomes" id="UP000536604">
    <property type="component" value="Unassembled WGS sequence"/>
</dbReference>
<keyword evidence="1" id="KW-0812">Transmembrane</keyword>
<dbReference type="EMBL" id="JACHJO010000014">
    <property type="protein sequence ID" value="MBB6122086.1"/>
    <property type="molecule type" value="Genomic_DNA"/>
</dbReference>
<dbReference type="PANTHER" id="PTHR35007">
    <property type="entry name" value="INTEGRAL MEMBRANE PROTEIN-RELATED"/>
    <property type="match status" value="1"/>
</dbReference>
<evidence type="ECO:0000313" key="3">
    <source>
        <dbReference type="Proteomes" id="UP000536604"/>
    </source>
</evidence>
<feature type="transmembrane region" description="Helical" evidence="1">
    <location>
        <begin position="152"/>
        <end position="170"/>
    </location>
</feature>
<keyword evidence="1" id="KW-1133">Transmembrane helix</keyword>
<dbReference type="AlphaFoldDB" id="A0A841IXS7"/>
<dbReference type="PANTHER" id="PTHR35007:SF4">
    <property type="entry name" value="CONSERVED TRANSMEMBRANE PROTEIN-RELATED"/>
    <property type="match status" value="1"/>
</dbReference>
<keyword evidence="3" id="KW-1185">Reference proteome</keyword>
<keyword evidence="1" id="KW-0472">Membrane</keyword>
<feature type="transmembrane region" description="Helical" evidence="1">
    <location>
        <begin position="182"/>
        <end position="202"/>
    </location>
</feature>
<gene>
    <name evidence="2" type="ORF">FHS13_004071</name>
</gene>
<dbReference type="RefSeq" id="WP_420222505.1">
    <property type="nucleotide sequence ID" value="NZ_JACHJO010000014.1"/>
</dbReference>
<protein>
    <submittedName>
        <fullName evidence="2">Tight adherence protein B</fullName>
    </submittedName>
</protein>
<reference evidence="2 3" key="1">
    <citation type="submission" date="2020-08" db="EMBL/GenBank/DDBJ databases">
        <title>Genomic Encyclopedia of Type Strains, Phase III (KMG-III): the genomes of soil and plant-associated and newly described type strains.</title>
        <authorList>
            <person name="Whitman W."/>
        </authorList>
    </citation>
    <scope>NUCLEOTIDE SEQUENCE [LARGE SCALE GENOMIC DNA]</scope>
    <source>
        <strain evidence="2 3">CECT 8712</strain>
    </source>
</reference>
<comment type="caution">
    <text evidence="2">The sequence shown here is derived from an EMBL/GenBank/DDBJ whole genome shotgun (WGS) entry which is preliminary data.</text>
</comment>